<protein>
    <submittedName>
        <fullName evidence="7">Na+-transporting NADH:ubiquinone oxidoreductase subunit C</fullName>
    </submittedName>
</protein>
<dbReference type="InterPro" id="IPR007329">
    <property type="entry name" value="FMN-bd"/>
</dbReference>
<dbReference type="RefSeq" id="WP_132847681.1">
    <property type="nucleotide sequence ID" value="NZ_CP058648.1"/>
</dbReference>
<feature type="domain" description="FMN-binding" evidence="6">
    <location>
        <begin position="100"/>
        <end position="193"/>
    </location>
</feature>
<name>A0A4R2TN59_9FIRM</name>
<dbReference type="AlphaFoldDB" id="A0A4R2TN59"/>
<dbReference type="PIRSF" id="PIRSF006091">
    <property type="entry name" value="E_trnsport_RnfG"/>
    <property type="match status" value="1"/>
</dbReference>
<reference evidence="7 8" key="1">
    <citation type="submission" date="2019-03" db="EMBL/GenBank/DDBJ databases">
        <title>Genomic Encyclopedia of Type Strains, Phase IV (KMG-IV): sequencing the most valuable type-strain genomes for metagenomic binning, comparative biology and taxonomic classification.</title>
        <authorList>
            <person name="Goeker M."/>
        </authorList>
    </citation>
    <scope>NUCLEOTIDE SEQUENCE [LARGE SCALE GENOMIC DNA]</scope>
    <source>
        <strain evidence="7 8">DSM 100013</strain>
    </source>
</reference>
<dbReference type="GO" id="GO:0005886">
    <property type="term" value="C:plasma membrane"/>
    <property type="evidence" value="ECO:0007669"/>
    <property type="project" value="InterPro"/>
</dbReference>
<evidence type="ECO:0000256" key="3">
    <source>
        <dbReference type="ARBA" id="ARBA00022630"/>
    </source>
</evidence>
<evidence type="ECO:0000259" key="6">
    <source>
        <dbReference type="SMART" id="SM00900"/>
    </source>
</evidence>
<dbReference type="OrthoDB" id="9794010at2"/>
<dbReference type="Proteomes" id="UP000295504">
    <property type="component" value="Unassembled WGS sequence"/>
</dbReference>
<sequence length="204" mass="23206">MKKFSLKPVVFMFILTLVFTLVLSTLNHVTKDKIMLNELVKQQASFLYVLNFDASTLDAETINLLYNDHINEIKVNDFTLYEAYEDNRLIAYILPIEGKAVWGDLRALMALTPDFSEVIGIDILSHSETPGLGARIDDISFKEQFRGINLNRENDLNFIIYNPNPNGQVDAISGATGTSNALRRILNENLYNFFEHIKEGLKND</sequence>
<evidence type="ECO:0000256" key="1">
    <source>
        <dbReference type="ARBA" id="ARBA00022448"/>
    </source>
</evidence>
<evidence type="ECO:0000256" key="2">
    <source>
        <dbReference type="ARBA" id="ARBA00022553"/>
    </source>
</evidence>
<evidence type="ECO:0000256" key="5">
    <source>
        <dbReference type="ARBA" id="ARBA00022982"/>
    </source>
</evidence>
<dbReference type="GO" id="GO:0009055">
    <property type="term" value="F:electron transfer activity"/>
    <property type="evidence" value="ECO:0007669"/>
    <property type="project" value="InterPro"/>
</dbReference>
<dbReference type="EMBL" id="SLYC01000005">
    <property type="protein sequence ID" value="TCQ05210.1"/>
    <property type="molecule type" value="Genomic_DNA"/>
</dbReference>
<evidence type="ECO:0000313" key="7">
    <source>
        <dbReference type="EMBL" id="TCQ05210.1"/>
    </source>
</evidence>
<organism evidence="7 8">
    <name type="scientific">Serpentinicella alkaliphila</name>
    <dbReference type="NCBI Taxonomy" id="1734049"/>
    <lineage>
        <taxon>Bacteria</taxon>
        <taxon>Bacillati</taxon>
        <taxon>Bacillota</taxon>
        <taxon>Clostridia</taxon>
        <taxon>Peptostreptococcales</taxon>
        <taxon>Natronincolaceae</taxon>
        <taxon>Serpentinicella</taxon>
    </lineage>
</organism>
<keyword evidence="4" id="KW-0288">FMN</keyword>
<keyword evidence="7" id="KW-0830">Ubiquinone</keyword>
<proteinExistence type="predicted"/>
<keyword evidence="5" id="KW-0249">Electron transport</keyword>
<accession>A0A4R2TN59</accession>
<evidence type="ECO:0000256" key="4">
    <source>
        <dbReference type="ARBA" id="ARBA00022643"/>
    </source>
</evidence>
<keyword evidence="1" id="KW-0813">Transport</keyword>
<dbReference type="Pfam" id="PF04205">
    <property type="entry name" value="FMN_bind"/>
    <property type="match status" value="1"/>
</dbReference>
<dbReference type="PANTHER" id="PTHR36118">
    <property type="entry name" value="ION-TRANSLOCATING OXIDOREDUCTASE COMPLEX SUBUNIT G"/>
    <property type="match status" value="1"/>
</dbReference>
<keyword evidence="2" id="KW-0597">Phosphoprotein</keyword>
<gene>
    <name evidence="7" type="ORF">EDD79_100525</name>
</gene>
<dbReference type="PANTHER" id="PTHR36118:SF1">
    <property type="entry name" value="ION-TRANSLOCATING OXIDOREDUCTASE COMPLEX SUBUNIT G"/>
    <property type="match status" value="1"/>
</dbReference>
<keyword evidence="8" id="KW-1185">Reference proteome</keyword>
<dbReference type="GO" id="GO:0010181">
    <property type="term" value="F:FMN binding"/>
    <property type="evidence" value="ECO:0007669"/>
    <property type="project" value="InterPro"/>
</dbReference>
<evidence type="ECO:0000313" key="8">
    <source>
        <dbReference type="Proteomes" id="UP000295504"/>
    </source>
</evidence>
<comment type="caution">
    <text evidence="7">The sequence shown here is derived from an EMBL/GenBank/DDBJ whole genome shotgun (WGS) entry which is preliminary data.</text>
</comment>
<dbReference type="SMART" id="SM00900">
    <property type="entry name" value="FMN_bind"/>
    <property type="match status" value="1"/>
</dbReference>
<dbReference type="GO" id="GO:0022900">
    <property type="term" value="P:electron transport chain"/>
    <property type="evidence" value="ECO:0007669"/>
    <property type="project" value="InterPro"/>
</dbReference>
<dbReference type="InterPro" id="IPR010209">
    <property type="entry name" value="Ion_transpt_RnfG/RsxG"/>
</dbReference>
<keyword evidence="3" id="KW-0285">Flavoprotein</keyword>